<dbReference type="Proteomes" id="UP000242913">
    <property type="component" value="Unassembled WGS sequence"/>
</dbReference>
<evidence type="ECO:0000313" key="1">
    <source>
        <dbReference type="EMBL" id="OZC10824.1"/>
    </source>
</evidence>
<dbReference type="OrthoDB" id="241340at2759"/>
<proteinExistence type="predicted"/>
<organism evidence="1 2">
    <name type="scientific">Onchocerca flexuosa</name>
    <dbReference type="NCBI Taxonomy" id="387005"/>
    <lineage>
        <taxon>Eukaryota</taxon>
        <taxon>Metazoa</taxon>
        <taxon>Ecdysozoa</taxon>
        <taxon>Nematoda</taxon>
        <taxon>Chromadorea</taxon>
        <taxon>Rhabditida</taxon>
        <taxon>Spirurina</taxon>
        <taxon>Spiruromorpha</taxon>
        <taxon>Filarioidea</taxon>
        <taxon>Onchocercidae</taxon>
        <taxon>Onchocerca</taxon>
    </lineage>
</organism>
<evidence type="ECO:0000313" key="2">
    <source>
        <dbReference type="Proteomes" id="UP000242913"/>
    </source>
</evidence>
<keyword evidence="2" id="KW-1185">Reference proteome</keyword>
<gene>
    <name evidence="1" type="ORF">X798_02247</name>
</gene>
<accession>A0A238C0D3</accession>
<name>A0A238C0D3_9BILA</name>
<dbReference type="EMBL" id="KZ269984">
    <property type="protein sequence ID" value="OZC10824.1"/>
    <property type="molecule type" value="Genomic_DNA"/>
</dbReference>
<protein>
    <submittedName>
        <fullName evidence="1">Uncharacterized protein</fullName>
    </submittedName>
</protein>
<dbReference type="AlphaFoldDB" id="A0A238C0D3"/>
<reference evidence="1 2" key="1">
    <citation type="submission" date="2015-12" db="EMBL/GenBank/DDBJ databases">
        <title>Draft genome of the nematode, Onchocerca flexuosa.</title>
        <authorList>
            <person name="Mitreva M."/>
        </authorList>
    </citation>
    <scope>NUCLEOTIDE SEQUENCE [LARGE SCALE GENOMIC DNA]</scope>
    <source>
        <strain evidence="1">Red Deer</strain>
    </source>
</reference>
<sequence>MITDLCNIIIFLEIIIFISKYFVPDMSGKPLDEEQVDEHNLFKKIKRAVEQKNSDLVFEVCKHCSEVEALSFLHFKLFDNAVGDEVETMVSALFVIAKGAMSDLNCRKIVFEIVSGEKIVHRFICYGRGQFVRNAALSALLELKTSTIWKDYFTLMDILEEL</sequence>